<evidence type="ECO:0000256" key="5">
    <source>
        <dbReference type="ARBA" id="ARBA00022989"/>
    </source>
</evidence>
<dbReference type="OrthoDB" id="2874149at2759"/>
<comment type="subcellular location">
    <subcellularLocation>
        <location evidence="1">Membrane</location>
        <topology evidence="1">Multi-pass membrane protein</topology>
    </subcellularLocation>
</comment>
<keyword evidence="7 11" id="KW-0472">Membrane</keyword>
<accession>A0A9P4K4V9</accession>
<name>A0A9P4K4V9_9PLEO</name>
<keyword evidence="13" id="KW-1185">Reference proteome</keyword>
<evidence type="ECO:0000256" key="11">
    <source>
        <dbReference type="SAM" id="Phobius"/>
    </source>
</evidence>
<keyword evidence="8" id="KW-0675">Receptor</keyword>
<dbReference type="InterPro" id="IPR001499">
    <property type="entry name" value="GPCR_STE3"/>
</dbReference>
<evidence type="ECO:0000256" key="3">
    <source>
        <dbReference type="ARBA" id="ARBA00022507"/>
    </source>
</evidence>
<dbReference type="GO" id="GO:0004932">
    <property type="term" value="F:mating-type factor pheromone receptor activity"/>
    <property type="evidence" value="ECO:0007669"/>
    <property type="project" value="InterPro"/>
</dbReference>
<keyword evidence="9" id="KW-0807">Transducer</keyword>
<sequence length="496" mass="56297">MTSEELYPIYPTAIIFPALALPAVILDIPPLIWHIWQRNIAAWSLILWLILMNLFNFINALIWPRDNLLKWWNGDGLCDVEVRIFVGSIVALPAAAAMVMRKLARVMDTRNMTVTTNSRTRLKENVLEILWCWGYPIFMMIVYYIIQPIRYYIFSIAGCVVAYHSSWPTAVLSTIWGPITMMVASVYAGILIYRLCIYRHEFRSLLSARRTTKSRFVRLTIMSIFLVVVYVPFSFYIMYDMVRMMGGSYEWSSVHGPGWNSIQKIPTFGSVAYDKWGQVATGYVAFFIFGTGTDANKTYKKMLCAIGLGRLFPSLYNIIESGHTTPSIALSTTRSWFSTCTNKARNLFSKYSSTHNAVDMHTSNTSVADVLTPTTANTECHRLHSVSADDPILQTEFTHSNDSNSFLSRIFTSSNHERSILPLFTRPNVNNLTSNSQSPTRIYQPGGRSYAWVSSNPHATRTQDDDGVHVVQEVTQHSRTKNGKEKDMDGWPGADK</sequence>
<feature type="transmembrane region" description="Helical" evidence="11">
    <location>
        <begin position="125"/>
        <end position="146"/>
    </location>
</feature>
<evidence type="ECO:0000256" key="8">
    <source>
        <dbReference type="ARBA" id="ARBA00023170"/>
    </source>
</evidence>
<evidence type="ECO:0000256" key="2">
    <source>
        <dbReference type="ARBA" id="ARBA00011085"/>
    </source>
</evidence>
<evidence type="ECO:0000256" key="6">
    <source>
        <dbReference type="ARBA" id="ARBA00023040"/>
    </source>
</evidence>
<keyword evidence="6" id="KW-0297">G-protein coupled receptor</keyword>
<reference evidence="13" key="1">
    <citation type="journal article" date="2020" name="Stud. Mycol.">
        <title>101 Dothideomycetes genomes: A test case for predicting lifestyles and emergence of pathogens.</title>
        <authorList>
            <person name="Haridas S."/>
            <person name="Albert R."/>
            <person name="Binder M."/>
            <person name="Bloem J."/>
            <person name="LaButti K."/>
            <person name="Salamov A."/>
            <person name="Andreopoulos B."/>
            <person name="Baker S."/>
            <person name="Barry K."/>
            <person name="Bills G."/>
            <person name="Bluhm B."/>
            <person name="Cannon C."/>
            <person name="Castanera R."/>
            <person name="Culley D."/>
            <person name="Daum C."/>
            <person name="Ezra D."/>
            <person name="Gonzalez J."/>
            <person name="Henrissat B."/>
            <person name="Kuo A."/>
            <person name="Liang C."/>
            <person name="Lipzen A."/>
            <person name="Lutzoni F."/>
            <person name="Magnuson J."/>
            <person name="Mondo S."/>
            <person name="Nolan M."/>
            <person name="Ohm R."/>
            <person name="Pangilinan J."/>
            <person name="Park H.-J."/>
            <person name="Ramirez L."/>
            <person name="Alfaro M."/>
            <person name="Sun H."/>
            <person name="Tritt A."/>
            <person name="Yoshinaga Y."/>
            <person name="Zwiers L.-H."/>
            <person name="Turgeon B."/>
            <person name="Goodwin S."/>
            <person name="Spatafora J."/>
            <person name="Crous P."/>
            <person name="Grigoriev I."/>
        </authorList>
    </citation>
    <scope>NUCLEOTIDE SEQUENCE [LARGE SCALE GENOMIC DNA]</scope>
    <source>
        <strain evidence="13">CBS 304.66</strain>
    </source>
</reference>
<evidence type="ECO:0000256" key="4">
    <source>
        <dbReference type="ARBA" id="ARBA00022692"/>
    </source>
</evidence>
<feature type="region of interest" description="Disordered" evidence="10">
    <location>
        <begin position="474"/>
        <end position="496"/>
    </location>
</feature>
<gene>
    <name evidence="12" type="ORF">CC78DRAFT_546152</name>
</gene>
<dbReference type="GO" id="GO:0005886">
    <property type="term" value="C:plasma membrane"/>
    <property type="evidence" value="ECO:0007669"/>
    <property type="project" value="TreeGrafter"/>
</dbReference>
<keyword evidence="3" id="KW-0589">Pheromone response</keyword>
<comment type="similarity">
    <text evidence="2">Belongs to the G-protein coupled receptor 4 family.</text>
</comment>
<evidence type="ECO:0000313" key="13">
    <source>
        <dbReference type="Proteomes" id="UP000800093"/>
    </source>
</evidence>
<evidence type="ECO:0000313" key="12">
    <source>
        <dbReference type="EMBL" id="KAF2262111.1"/>
    </source>
</evidence>
<feature type="transmembrane region" description="Helical" evidence="11">
    <location>
        <begin position="175"/>
        <end position="195"/>
    </location>
</feature>
<dbReference type="EMBL" id="ML986645">
    <property type="protein sequence ID" value="KAF2262111.1"/>
    <property type="molecule type" value="Genomic_DNA"/>
</dbReference>
<feature type="transmembrane region" description="Helical" evidence="11">
    <location>
        <begin position="82"/>
        <end position="104"/>
    </location>
</feature>
<evidence type="ECO:0000256" key="9">
    <source>
        <dbReference type="ARBA" id="ARBA00023224"/>
    </source>
</evidence>
<organism evidence="12 13">
    <name type="scientific">Lojkania enalia</name>
    <dbReference type="NCBI Taxonomy" id="147567"/>
    <lineage>
        <taxon>Eukaryota</taxon>
        <taxon>Fungi</taxon>
        <taxon>Dikarya</taxon>
        <taxon>Ascomycota</taxon>
        <taxon>Pezizomycotina</taxon>
        <taxon>Dothideomycetes</taxon>
        <taxon>Pleosporomycetidae</taxon>
        <taxon>Pleosporales</taxon>
        <taxon>Pleosporales incertae sedis</taxon>
        <taxon>Lojkania</taxon>
    </lineage>
</organism>
<dbReference type="PRINTS" id="PR00899">
    <property type="entry name" value="GPCRSTE3"/>
</dbReference>
<dbReference type="PANTHER" id="PTHR28097">
    <property type="entry name" value="PHEROMONE A FACTOR RECEPTOR"/>
    <property type="match status" value="1"/>
</dbReference>
<dbReference type="CDD" id="cd14966">
    <property type="entry name" value="7tmD_STE3"/>
    <property type="match status" value="1"/>
</dbReference>
<feature type="transmembrane region" description="Helical" evidence="11">
    <location>
        <begin position="6"/>
        <end position="28"/>
    </location>
</feature>
<feature type="transmembrane region" description="Helical" evidence="11">
    <location>
        <begin position="40"/>
        <end position="62"/>
    </location>
</feature>
<dbReference type="Pfam" id="PF02076">
    <property type="entry name" value="STE3"/>
    <property type="match status" value="1"/>
</dbReference>
<evidence type="ECO:0000256" key="1">
    <source>
        <dbReference type="ARBA" id="ARBA00004141"/>
    </source>
</evidence>
<feature type="transmembrane region" description="Helical" evidence="11">
    <location>
        <begin position="276"/>
        <end position="293"/>
    </location>
</feature>
<feature type="transmembrane region" description="Helical" evidence="11">
    <location>
        <begin position="216"/>
        <end position="239"/>
    </location>
</feature>
<protein>
    <submittedName>
        <fullName evidence="12">STE3-domain-containing protein</fullName>
    </submittedName>
</protein>
<feature type="compositionally biased region" description="Basic and acidic residues" evidence="10">
    <location>
        <begin position="482"/>
        <end position="496"/>
    </location>
</feature>
<evidence type="ECO:0000256" key="7">
    <source>
        <dbReference type="ARBA" id="ARBA00023136"/>
    </source>
</evidence>
<comment type="caution">
    <text evidence="12">The sequence shown here is derived from an EMBL/GenBank/DDBJ whole genome shotgun (WGS) entry which is preliminary data.</text>
</comment>
<dbReference type="Proteomes" id="UP000800093">
    <property type="component" value="Unassembled WGS sequence"/>
</dbReference>
<proteinExistence type="inferred from homology"/>
<dbReference type="PANTHER" id="PTHR28097:SF1">
    <property type="entry name" value="PHEROMONE A FACTOR RECEPTOR"/>
    <property type="match status" value="1"/>
</dbReference>
<dbReference type="GO" id="GO:0000750">
    <property type="term" value="P:pheromone-dependent signal transduction involved in conjugation with cellular fusion"/>
    <property type="evidence" value="ECO:0007669"/>
    <property type="project" value="TreeGrafter"/>
</dbReference>
<evidence type="ECO:0000256" key="10">
    <source>
        <dbReference type="SAM" id="MobiDB-lite"/>
    </source>
</evidence>
<keyword evidence="5 11" id="KW-1133">Transmembrane helix</keyword>
<keyword evidence="4 11" id="KW-0812">Transmembrane</keyword>
<dbReference type="AlphaFoldDB" id="A0A9P4K4V9"/>